<protein>
    <submittedName>
        <fullName evidence="1">Uncharacterized protein</fullName>
    </submittedName>
</protein>
<dbReference type="EMBL" id="LODT01000009">
    <property type="protein sequence ID" value="KYR01382.1"/>
    <property type="molecule type" value="Genomic_DNA"/>
</dbReference>
<proteinExistence type="predicted"/>
<organism evidence="1 2">
    <name type="scientific">Tieghemostelium lacteum</name>
    <name type="common">Slime mold</name>
    <name type="synonym">Dictyostelium lacteum</name>
    <dbReference type="NCBI Taxonomy" id="361077"/>
    <lineage>
        <taxon>Eukaryota</taxon>
        <taxon>Amoebozoa</taxon>
        <taxon>Evosea</taxon>
        <taxon>Eumycetozoa</taxon>
        <taxon>Dictyostelia</taxon>
        <taxon>Dictyosteliales</taxon>
        <taxon>Raperosteliaceae</taxon>
        <taxon>Tieghemostelium</taxon>
    </lineage>
</organism>
<keyword evidence="2" id="KW-1185">Reference proteome</keyword>
<dbReference type="SUPFAM" id="SSF52047">
    <property type="entry name" value="RNI-like"/>
    <property type="match status" value="1"/>
</dbReference>
<dbReference type="Proteomes" id="UP000076078">
    <property type="component" value="Unassembled WGS sequence"/>
</dbReference>
<accession>A0A152A563</accession>
<name>A0A152A563_TIELA</name>
<reference evidence="1 2" key="1">
    <citation type="submission" date="2015-12" db="EMBL/GenBank/DDBJ databases">
        <title>Dictyostelia acquired genes for synthesis and detection of signals that induce cell-type specialization by lateral gene transfer from prokaryotes.</title>
        <authorList>
            <person name="Gloeckner G."/>
            <person name="Schaap P."/>
        </authorList>
    </citation>
    <scope>NUCLEOTIDE SEQUENCE [LARGE SCALE GENOMIC DNA]</scope>
    <source>
        <strain evidence="1 2">TK</strain>
    </source>
</reference>
<sequence length="514" mass="59998">MEIVEQYKTPEHLSELARYNIKLHIVWNNQVPLMLSHVLPLFRPNLIESLEISNLCTIHSQLIKRTKFPKLRSVKVVSSPSQRLDGFMTCEFINNLFKVYNSQIEKLNIQYLPLIRECFERTQCLFSNLTSLNWCLIDIKMEPMMNLLLKNHPKLIKLKLEFKMNYHHSKCQGVLGEFFEKAHETSPLLQVLWIDSDQPLHGNDEMKLVRYLNNTITLREFSANFKFQGLWDRGVQDISNLSIQTFKGPLNLFLRFIDIEHIRNLYLTPMRVADNYQLDCVYKSQWKGSLSNLGELLIQASPQIPYLSEFICHLIENNMNLQVLRIRVFESPDGYQGYTDVFNRVAVHPSLVSLQVQGSAFEILHPSTSESIIQLFKIRHPTLEEIQFDNFPVGSDSQLLQVCIPNTNIRSLQLNYCINTNNEFHFANEILSKNHYLENFSFFESIPNSANLDETELSQLLQTITQNKTIKNLFLPYKYKLLQSAIETNEISNSYFLKSTKIHKMALSKINILR</sequence>
<dbReference type="InParanoid" id="A0A152A563"/>
<dbReference type="AlphaFoldDB" id="A0A152A563"/>
<comment type="caution">
    <text evidence="1">The sequence shown here is derived from an EMBL/GenBank/DDBJ whole genome shotgun (WGS) entry which is preliminary data.</text>
</comment>
<gene>
    <name evidence="1" type="ORF">DLAC_01969</name>
</gene>
<evidence type="ECO:0000313" key="2">
    <source>
        <dbReference type="Proteomes" id="UP000076078"/>
    </source>
</evidence>
<evidence type="ECO:0000313" key="1">
    <source>
        <dbReference type="EMBL" id="KYR01382.1"/>
    </source>
</evidence>